<protein>
    <submittedName>
        <fullName evidence="1">DUF2442 domain-containing protein</fullName>
    </submittedName>
</protein>
<gene>
    <name evidence="1" type="ORF">H9863_02030</name>
</gene>
<name>A0A9D1UYS4_9BACT</name>
<dbReference type="EMBL" id="DXFT01000042">
    <property type="protein sequence ID" value="HIX02881.1"/>
    <property type="molecule type" value="Genomic_DNA"/>
</dbReference>
<dbReference type="SUPFAM" id="SSF143880">
    <property type="entry name" value="NE0471 N-terminal domain-like"/>
    <property type="match status" value="1"/>
</dbReference>
<dbReference type="AlphaFoldDB" id="A0A9D1UYS4"/>
<dbReference type="Pfam" id="PF10387">
    <property type="entry name" value="DUF2442"/>
    <property type="match status" value="1"/>
</dbReference>
<evidence type="ECO:0000313" key="2">
    <source>
        <dbReference type="Proteomes" id="UP000824202"/>
    </source>
</evidence>
<dbReference type="InterPro" id="IPR036782">
    <property type="entry name" value="NE0471-like_N"/>
</dbReference>
<proteinExistence type="predicted"/>
<dbReference type="Gene3D" id="3.30.2020.10">
    <property type="entry name" value="NE0471-like N-terminal domain"/>
    <property type="match status" value="1"/>
</dbReference>
<reference evidence="1" key="1">
    <citation type="journal article" date="2021" name="PeerJ">
        <title>Extensive microbial diversity within the chicken gut microbiome revealed by metagenomics and culture.</title>
        <authorList>
            <person name="Gilroy R."/>
            <person name="Ravi A."/>
            <person name="Getino M."/>
            <person name="Pursley I."/>
            <person name="Horton D.L."/>
            <person name="Alikhan N.F."/>
            <person name="Baker D."/>
            <person name="Gharbi K."/>
            <person name="Hall N."/>
            <person name="Watson M."/>
            <person name="Adriaenssens E.M."/>
            <person name="Foster-Nyarko E."/>
            <person name="Jarju S."/>
            <person name="Secka A."/>
            <person name="Antonio M."/>
            <person name="Oren A."/>
            <person name="Chaudhuri R.R."/>
            <person name="La Ragione R."/>
            <person name="Hildebrand F."/>
            <person name="Pallen M.J."/>
        </authorList>
    </citation>
    <scope>NUCLEOTIDE SEQUENCE</scope>
    <source>
        <strain evidence="1">23274</strain>
    </source>
</reference>
<evidence type="ECO:0000313" key="1">
    <source>
        <dbReference type="EMBL" id="HIX02881.1"/>
    </source>
</evidence>
<dbReference type="Proteomes" id="UP000824202">
    <property type="component" value="Unassembled WGS sequence"/>
</dbReference>
<accession>A0A9D1UYS4</accession>
<organism evidence="1 2">
    <name type="scientific">Candidatus Odoribacter faecigallinarum</name>
    <dbReference type="NCBI Taxonomy" id="2838706"/>
    <lineage>
        <taxon>Bacteria</taxon>
        <taxon>Pseudomonadati</taxon>
        <taxon>Bacteroidota</taxon>
        <taxon>Bacteroidia</taxon>
        <taxon>Bacteroidales</taxon>
        <taxon>Odoribacteraceae</taxon>
        <taxon>Odoribacter</taxon>
    </lineage>
</organism>
<dbReference type="InterPro" id="IPR018841">
    <property type="entry name" value="DUF2442"/>
</dbReference>
<reference evidence="1" key="2">
    <citation type="submission" date="2021-04" db="EMBL/GenBank/DDBJ databases">
        <authorList>
            <person name="Gilroy R."/>
        </authorList>
    </citation>
    <scope>NUCLEOTIDE SEQUENCE</scope>
    <source>
        <strain evidence="1">23274</strain>
    </source>
</reference>
<sequence>MFTEVVKAEYVDGYRIRLWFNNQVTKVVDLHDSLKGKVFEPLKDLDFFRRFSVKYNTIEWENGADFAPEYLLSLPDA</sequence>
<comment type="caution">
    <text evidence="1">The sequence shown here is derived from an EMBL/GenBank/DDBJ whole genome shotgun (WGS) entry which is preliminary data.</text>
</comment>